<keyword evidence="10" id="KW-0732">Signal</keyword>
<feature type="domain" description="BPTI/Kunitz inhibitor" evidence="11">
    <location>
        <begin position="147"/>
        <end position="197"/>
    </location>
</feature>
<feature type="domain" description="BPTI/Kunitz inhibitor" evidence="11">
    <location>
        <begin position="27"/>
        <end position="77"/>
    </location>
</feature>
<name>A0A3B4BR12_PYGNA</name>
<dbReference type="GO" id="GO:0007596">
    <property type="term" value="P:blood coagulation"/>
    <property type="evidence" value="ECO:0007669"/>
    <property type="project" value="UniProtKB-UniRule"/>
</dbReference>
<keyword evidence="5" id="KW-0677">Repeat</keyword>
<dbReference type="STRING" id="42514.ENSPNAP00000000864"/>
<feature type="domain" description="BPTI/Kunitz inhibitor" evidence="11">
    <location>
        <begin position="87"/>
        <end position="137"/>
    </location>
</feature>
<evidence type="ECO:0000256" key="10">
    <source>
        <dbReference type="PIRNR" id="PIRNR001620"/>
    </source>
</evidence>
<dbReference type="PIRSF" id="PIRSF001620">
    <property type="entry name" value="TFPI"/>
    <property type="match status" value="1"/>
</dbReference>
<dbReference type="GO" id="GO:0005615">
    <property type="term" value="C:extracellular space"/>
    <property type="evidence" value="ECO:0007669"/>
    <property type="project" value="TreeGrafter"/>
</dbReference>
<feature type="signal peptide" evidence="10">
    <location>
        <begin position="1"/>
        <end position="20"/>
    </location>
</feature>
<keyword evidence="3 10" id="KW-0646">Protease inhibitor</keyword>
<dbReference type="Ensembl" id="ENSPNAT00000013180.2">
    <property type="protein sequence ID" value="ENSPNAP00000000864.1"/>
    <property type="gene ID" value="ENSPNAG00000007767.2"/>
</dbReference>
<reference evidence="12" key="2">
    <citation type="submission" date="2025-08" db="UniProtKB">
        <authorList>
            <consortium name="Ensembl"/>
        </authorList>
    </citation>
    <scope>IDENTIFICATION</scope>
</reference>
<evidence type="ECO:0000256" key="9">
    <source>
        <dbReference type="ARBA" id="ARBA00023180"/>
    </source>
</evidence>
<dbReference type="PROSITE" id="PS00280">
    <property type="entry name" value="BPTI_KUNITZ_1"/>
    <property type="match status" value="2"/>
</dbReference>
<evidence type="ECO:0000256" key="1">
    <source>
        <dbReference type="ARBA" id="ARBA00004613"/>
    </source>
</evidence>
<evidence type="ECO:0000256" key="4">
    <source>
        <dbReference type="ARBA" id="ARBA00022696"/>
    </source>
</evidence>
<dbReference type="InterPro" id="IPR050098">
    <property type="entry name" value="TFPI/VKTCI-like"/>
</dbReference>
<evidence type="ECO:0000259" key="11">
    <source>
        <dbReference type="PROSITE" id="PS50279"/>
    </source>
</evidence>
<dbReference type="GO" id="GO:0004867">
    <property type="term" value="F:serine-type endopeptidase inhibitor activity"/>
    <property type="evidence" value="ECO:0007669"/>
    <property type="project" value="UniProtKB-UniRule"/>
</dbReference>
<dbReference type="OrthoDB" id="5950222at2759"/>
<accession>A0A3B4BR12</accession>
<dbReference type="GO" id="GO:0045214">
    <property type="term" value="P:sarcomere organization"/>
    <property type="evidence" value="ECO:0007669"/>
    <property type="project" value="Ensembl"/>
</dbReference>
<dbReference type="FunFam" id="4.10.410.10:FF:000011">
    <property type="entry name" value="Tissue factor pathway inhibitor"/>
    <property type="match status" value="1"/>
</dbReference>
<evidence type="ECO:0000256" key="2">
    <source>
        <dbReference type="ARBA" id="ARBA00022525"/>
    </source>
</evidence>
<evidence type="ECO:0000256" key="7">
    <source>
        <dbReference type="ARBA" id="ARBA00023084"/>
    </source>
</evidence>
<protein>
    <recommendedName>
        <fullName evidence="10">Tissue factor pathway inhibitor</fullName>
    </recommendedName>
</protein>
<reference evidence="12" key="3">
    <citation type="submission" date="2025-09" db="UniProtKB">
        <authorList>
            <consortium name="Ensembl"/>
        </authorList>
    </citation>
    <scope>IDENTIFICATION</scope>
</reference>
<dbReference type="SUPFAM" id="SSF57362">
    <property type="entry name" value="BPTI-like"/>
    <property type="match status" value="3"/>
</dbReference>
<comment type="subcellular location">
    <subcellularLocation>
        <location evidence="1 10">Secreted</location>
    </subcellularLocation>
</comment>
<dbReference type="PANTHER" id="PTHR10083">
    <property type="entry name" value="KUNITZ-TYPE PROTEASE INHIBITOR-RELATED"/>
    <property type="match status" value="1"/>
</dbReference>
<dbReference type="PROSITE" id="PS50279">
    <property type="entry name" value="BPTI_KUNITZ_2"/>
    <property type="match status" value="3"/>
</dbReference>
<keyword evidence="13" id="KW-1185">Reference proteome</keyword>
<evidence type="ECO:0000313" key="13">
    <source>
        <dbReference type="Proteomes" id="UP001501920"/>
    </source>
</evidence>
<keyword evidence="8" id="KW-1015">Disulfide bond</keyword>
<dbReference type="PANTHER" id="PTHR10083:SF374">
    <property type="entry name" value="BPTI_KUNITZ INHIBITOR DOMAIN-CONTAINING PROTEIN"/>
    <property type="match status" value="1"/>
</dbReference>
<dbReference type="GO" id="GO:1903706">
    <property type="term" value="P:regulation of hemopoiesis"/>
    <property type="evidence" value="ECO:0007669"/>
    <property type="project" value="Ensembl"/>
</dbReference>
<keyword evidence="7 10" id="KW-0094">Blood coagulation</keyword>
<dbReference type="InterPro" id="IPR002223">
    <property type="entry name" value="Kunitz_BPTI"/>
</dbReference>
<evidence type="ECO:0000256" key="6">
    <source>
        <dbReference type="ARBA" id="ARBA00022900"/>
    </source>
</evidence>
<dbReference type="GO" id="GO:0007417">
    <property type="term" value="P:central nervous system development"/>
    <property type="evidence" value="ECO:0007669"/>
    <property type="project" value="Ensembl"/>
</dbReference>
<evidence type="ECO:0000256" key="5">
    <source>
        <dbReference type="ARBA" id="ARBA00022737"/>
    </source>
</evidence>
<keyword evidence="6 10" id="KW-0722">Serine protease inhibitor</keyword>
<dbReference type="InterPro" id="IPR008296">
    <property type="entry name" value="TFPI-like"/>
</dbReference>
<reference evidence="12 13" key="1">
    <citation type="submission" date="2020-10" db="EMBL/GenBank/DDBJ databases">
        <title>Pygocentrus nattereri (red-bellied piranha) genome, fPygNat1, primary haplotype.</title>
        <authorList>
            <person name="Myers G."/>
            <person name="Meyer A."/>
            <person name="Karagic N."/>
            <person name="Pippel M."/>
            <person name="Winkler S."/>
            <person name="Tracey A."/>
            <person name="Wood J."/>
            <person name="Formenti G."/>
            <person name="Howe K."/>
            <person name="Fedrigo O."/>
            <person name="Jarvis E.D."/>
        </authorList>
    </citation>
    <scope>NUCLEOTIDE SEQUENCE [LARGE SCALE GENOMIC DNA]</scope>
</reference>
<feature type="chain" id="PRO_5017106888" description="Tissue factor pathway inhibitor" evidence="10">
    <location>
        <begin position="21"/>
        <end position="219"/>
    </location>
</feature>
<dbReference type="AlphaFoldDB" id="A0A3B4BR12"/>
<organism evidence="12 13">
    <name type="scientific">Pygocentrus nattereri</name>
    <name type="common">Red-bellied piranha</name>
    <dbReference type="NCBI Taxonomy" id="42514"/>
    <lineage>
        <taxon>Eukaryota</taxon>
        <taxon>Metazoa</taxon>
        <taxon>Chordata</taxon>
        <taxon>Craniata</taxon>
        <taxon>Vertebrata</taxon>
        <taxon>Euteleostomi</taxon>
        <taxon>Actinopterygii</taxon>
        <taxon>Neopterygii</taxon>
        <taxon>Teleostei</taxon>
        <taxon>Ostariophysi</taxon>
        <taxon>Characiformes</taxon>
        <taxon>Characoidei</taxon>
        <taxon>Pygocentrus</taxon>
    </lineage>
</organism>
<evidence type="ECO:0000256" key="3">
    <source>
        <dbReference type="ARBA" id="ARBA00022690"/>
    </source>
</evidence>
<dbReference type="CTD" id="7980"/>
<dbReference type="RefSeq" id="XP_017550364.1">
    <property type="nucleotide sequence ID" value="XM_017694875.2"/>
</dbReference>
<dbReference type="SMART" id="SM00131">
    <property type="entry name" value="KU"/>
    <property type="match status" value="3"/>
</dbReference>
<dbReference type="FunFam" id="4.10.410.10:FF:000004">
    <property type="entry name" value="Tissue factor pathway inhibitor"/>
    <property type="match status" value="1"/>
</dbReference>
<dbReference type="Proteomes" id="UP001501920">
    <property type="component" value="Chromosome 27"/>
</dbReference>
<dbReference type="PRINTS" id="PR00759">
    <property type="entry name" value="BASICPTASE"/>
</dbReference>
<dbReference type="GeneID" id="108425857"/>
<dbReference type="InterPro" id="IPR020901">
    <property type="entry name" value="Prtase_inh_Kunz-CS"/>
</dbReference>
<keyword evidence="2" id="KW-0964">Secreted</keyword>
<dbReference type="Pfam" id="PF00014">
    <property type="entry name" value="Kunitz_BPTI"/>
    <property type="match status" value="3"/>
</dbReference>
<keyword evidence="4 10" id="KW-0356">Hemostasis</keyword>
<evidence type="ECO:0000313" key="12">
    <source>
        <dbReference type="Ensembl" id="ENSPNAP00000000864.1"/>
    </source>
</evidence>
<gene>
    <name evidence="12" type="primary">TFPI2</name>
</gene>
<dbReference type="InterPro" id="IPR036880">
    <property type="entry name" value="Kunitz_BPTI_sf"/>
</dbReference>
<dbReference type="GeneTree" id="ENSGT00940000159917"/>
<dbReference type="Gene3D" id="4.10.410.10">
    <property type="entry name" value="Pancreatic trypsin inhibitor Kunitz domain"/>
    <property type="match status" value="3"/>
</dbReference>
<evidence type="ECO:0000256" key="8">
    <source>
        <dbReference type="ARBA" id="ARBA00023157"/>
    </source>
</evidence>
<proteinExistence type="predicted"/>
<sequence length="219" mass="25206">MECHLLGSLVLISLLQSTLALKPREVCLLQVDEGPCRGDIQRFYYNTITQRCEEFGYGGCAGNDNNFVSFQECQKTCFTIPKIPQICRFQKDEGTCRALIRRYFFNMTSMQCEPFYYGGCMGNENNFQDHQSCMEYCRPPKSTPVICLDVLDKGRCSASILRYYFNPATKMCEEFIYTGCGGSSNNFVSKKSCMDVCGRKSNLWKQKKKTNPRWVLRKI</sequence>
<dbReference type="CDD" id="cd22617">
    <property type="entry name" value="Kunitz_TFPI2_2-like"/>
    <property type="match status" value="1"/>
</dbReference>
<dbReference type="OMA" id="REEYFFN"/>
<keyword evidence="9" id="KW-0325">Glycoprotein</keyword>
<dbReference type="GO" id="GO:0007507">
    <property type="term" value="P:heart development"/>
    <property type="evidence" value="ECO:0007669"/>
    <property type="project" value="Ensembl"/>
</dbReference>